<dbReference type="Proteomes" id="UP000238153">
    <property type="component" value="Unassembled WGS sequence"/>
</dbReference>
<dbReference type="STRING" id="1283.ShL2_01206"/>
<reference evidence="5 6" key="1">
    <citation type="submission" date="2017-11" db="EMBL/GenBank/DDBJ databases">
        <authorList>
            <person name="Founou R.C."/>
            <person name="Founou L."/>
            <person name="Allam M."/>
            <person name="Ismail A."/>
            <person name="Essack S.Y."/>
        </authorList>
    </citation>
    <scope>NUCLEOTIDE SEQUENCE [LARGE SCALE GENOMIC DNA]</scope>
    <source>
        <strain evidence="5 6">G811N2B1</strain>
    </source>
</reference>
<organism evidence="5 6">
    <name type="scientific">Staphylococcus haemolyticus</name>
    <dbReference type="NCBI Taxonomy" id="1283"/>
    <lineage>
        <taxon>Bacteria</taxon>
        <taxon>Bacillati</taxon>
        <taxon>Bacillota</taxon>
        <taxon>Bacilli</taxon>
        <taxon>Bacillales</taxon>
        <taxon>Staphylococcaceae</taxon>
        <taxon>Staphylococcus</taxon>
    </lineage>
</organism>
<dbReference type="Gene3D" id="2.20.25.110">
    <property type="entry name" value="S-adenosyl-L-methionine-dependent methyltransferases"/>
    <property type="match status" value="1"/>
</dbReference>
<dbReference type="GeneID" id="93780726"/>
<keyword evidence="1 5" id="KW-0489">Methyltransferase</keyword>
<keyword evidence="2 5" id="KW-0808">Transferase</keyword>
<dbReference type="AlphaFoldDB" id="A0A2A1K9X0"/>
<dbReference type="RefSeq" id="WP_016930859.1">
    <property type="nucleotide sequence ID" value="NZ_BKAY01000003.1"/>
</dbReference>
<protein>
    <submittedName>
        <fullName evidence="5">Class I SAM-dependent methyltransferase</fullName>
        <ecNumber evidence="4">2.1.1.-</ecNumber>
    </submittedName>
</protein>
<evidence type="ECO:0000313" key="5">
    <source>
        <dbReference type="EMBL" id="PPJ71191.1"/>
    </source>
</evidence>
<proteinExistence type="predicted"/>
<feature type="domain" description="Methyltransferase" evidence="3">
    <location>
        <begin position="40"/>
        <end position="130"/>
    </location>
</feature>
<evidence type="ECO:0000259" key="3">
    <source>
        <dbReference type="Pfam" id="PF13649"/>
    </source>
</evidence>
<dbReference type="GO" id="GO:0032259">
    <property type="term" value="P:methylation"/>
    <property type="evidence" value="ECO:0007669"/>
    <property type="project" value="UniProtKB-KW"/>
</dbReference>
<dbReference type="PANTHER" id="PTHR43861">
    <property type="entry name" value="TRANS-ACONITATE 2-METHYLTRANSFERASE-RELATED"/>
    <property type="match status" value="1"/>
</dbReference>
<evidence type="ECO:0000313" key="7">
    <source>
        <dbReference type="Proteomes" id="UP001269271"/>
    </source>
</evidence>
<gene>
    <name evidence="5" type="ORF">CV019_12175</name>
    <name evidence="4" type="ORF">RO950_05470</name>
</gene>
<evidence type="ECO:0000313" key="4">
    <source>
        <dbReference type="EMBL" id="MDT4286465.1"/>
    </source>
</evidence>
<evidence type="ECO:0000313" key="6">
    <source>
        <dbReference type="Proteomes" id="UP000238153"/>
    </source>
</evidence>
<name>A0A2A1K9X0_STAHA</name>
<dbReference type="GO" id="GO:0008168">
    <property type="term" value="F:methyltransferase activity"/>
    <property type="evidence" value="ECO:0007669"/>
    <property type="project" value="UniProtKB-KW"/>
</dbReference>
<dbReference type="KEGG" id="shh:ShL2_01206"/>
<dbReference type="InterPro" id="IPR041698">
    <property type="entry name" value="Methyltransf_25"/>
</dbReference>
<keyword evidence="7" id="KW-1185">Reference proteome</keyword>
<dbReference type="Gene3D" id="3.40.50.150">
    <property type="entry name" value="Vaccinia Virus protein VP39"/>
    <property type="match status" value="1"/>
</dbReference>
<dbReference type="PANTHER" id="PTHR43861:SF1">
    <property type="entry name" value="TRANS-ACONITATE 2-METHYLTRANSFERASE"/>
    <property type="match status" value="1"/>
</dbReference>
<dbReference type="InterPro" id="IPR029063">
    <property type="entry name" value="SAM-dependent_MTases_sf"/>
</dbReference>
<reference evidence="4 7" key="2">
    <citation type="submission" date="2023-08" db="EMBL/GenBank/DDBJ databases">
        <title>Genomic surveillance of Staphylococcus haemolyticus neonatal outbreak in southern France.</title>
        <authorList>
            <person name="Magnan C."/>
            <person name="Morsli M."/>
            <person name="Thiery B."/>
            <person name="Salipante F."/>
            <person name="Attar J."/>
            <person name="Massimo D.M."/>
            <person name="Ory J."/>
            <person name="Pantel A."/>
            <person name="Lavigne J.-P."/>
        </authorList>
    </citation>
    <scope>NUCLEOTIDE SEQUENCE [LARGE SCALE GENOMIC DNA]</scope>
    <source>
        <strain evidence="4 7">NSH026</strain>
    </source>
</reference>
<evidence type="ECO:0000256" key="1">
    <source>
        <dbReference type="ARBA" id="ARBA00022603"/>
    </source>
</evidence>
<accession>A0A2A1K9X0</accession>
<dbReference type="CDD" id="cd02440">
    <property type="entry name" value="AdoMet_MTases"/>
    <property type="match status" value="1"/>
</dbReference>
<dbReference type="Proteomes" id="UP001269271">
    <property type="component" value="Unassembled WGS sequence"/>
</dbReference>
<comment type="caution">
    <text evidence="5">The sequence shown here is derived from an EMBL/GenBank/DDBJ whole genome shotgun (WGS) entry which is preliminary data.</text>
</comment>
<sequence>MTQYVGMSQVYDQLTQDQPYDKWFEIVQHYSQNFNHKPNILDLGCGTGSLTAQLNTIGSVTGMDLSSDMLAIAANKSNQVSWLEGDMTDFSFNNEFDVITIFCDSLNYLPDIEDVNKTFINVFNHLSENGVFIFDVHTIYKMSTLFHNQCYIDENESTFLAWEAIQGDEPFSVYHEMSFFIEDNNGTYQRFNESHYQRTFEKETYINMLNQIGFKNIETFIDFNRNNHDDHGERLFFVAFK</sequence>
<dbReference type="Pfam" id="PF13649">
    <property type="entry name" value="Methyltransf_25"/>
    <property type="match status" value="1"/>
</dbReference>
<dbReference type="SUPFAM" id="SSF53335">
    <property type="entry name" value="S-adenosyl-L-methionine-dependent methyltransferases"/>
    <property type="match status" value="1"/>
</dbReference>
<dbReference type="EMBL" id="JAVSOO010000010">
    <property type="protein sequence ID" value="MDT4286465.1"/>
    <property type="molecule type" value="Genomic_DNA"/>
</dbReference>
<dbReference type="EMBL" id="PGWX01000431">
    <property type="protein sequence ID" value="PPJ71191.1"/>
    <property type="molecule type" value="Genomic_DNA"/>
</dbReference>
<evidence type="ECO:0000256" key="2">
    <source>
        <dbReference type="ARBA" id="ARBA00022679"/>
    </source>
</evidence>
<dbReference type="EC" id="2.1.1.-" evidence="4"/>